<reference evidence="2 3" key="1">
    <citation type="journal article" date="2021" name="Elife">
        <title>Chloroplast acquisition without the gene transfer in kleptoplastic sea slugs, Plakobranchus ocellatus.</title>
        <authorList>
            <person name="Maeda T."/>
            <person name="Takahashi S."/>
            <person name="Yoshida T."/>
            <person name="Shimamura S."/>
            <person name="Takaki Y."/>
            <person name="Nagai Y."/>
            <person name="Toyoda A."/>
            <person name="Suzuki Y."/>
            <person name="Arimoto A."/>
            <person name="Ishii H."/>
            <person name="Satoh N."/>
            <person name="Nishiyama T."/>
            <person name="Hasebe M."/>
            <person name="Maruyama T."/>
            <person name="Minagawa J."/>
            <person name="Obokata J."/>
            <person name="Shigenobu S."/>
        </authorList>
    </citation>
    <scope>NUCLEOTIDE SEQUENCE [LARGE SCALE GENOMIC DNA]</scope>
</reference>
<feature type="region of interest" description="Disordered" evidence="1">
    <location>
        <begin position="284"/>
        <end position="306"/>
    </location>
</feature>
<feature type="region of interest" description="Disordered" evidence="1">
    <location>
        <begin position="195"/>
        <end position="215"/>
    </location>
</feature>
<evidence type="ECO:0000256" key="1">
    <source>
        <dbReference type="SAM" id="MobiDB-lite"/>
    </source>
</evidence>
<protein>
    <submittedName>
        <fullName evidence="2">Uncharacterized protein</fullName>
    </submittedName>
</protein>
<dbReference type="AlphaFoldDB" id="A0AAV4CAC2"/>
<organism evidence="2 3">
    <name type="scientific">Plakobranchus ocellatus</name>
    <dbReference type="NCBI Taxonomy" id="259542"/>
    <lineage>
        <taxon>Eukaryota</taxon>
        <taxon>Metazoa</taxon>
        <taxon>Spiralia</taxon>
        <taxon>Lophotrochozoa</taxon>
        <taxon>Mollusca</taxon>
        <taxon>Gastropoda</taxon>
        <taxon>Heterobranchia</taxon>
        <taxon>Euthyneura</taxon>
        <taxon>Panpulmonata</taxon>
        <taxon>Sacoglossa</taxon>
        <taxon>Placobranchoidea</taxon>
        <taxon>Plakobranchidae</taxon>
        <taxon>Plakobranchus</taxon>
    </lineage>
</organism>
<dbReference type="EMBL" id="BLXT01005980">
    <property type="protein sequence ID" value="GFO27928.1"/>
    <property type="molecule type" value="Genomic_DNA"/>
</dbReference>
<feature type="compositionally biased region" description="Polar residues" evidence="1">
    <location>
        <begin position="285"/>
        <end position="296"/>
    </location>
</feature>
<gene>
    <name evidence="2" type="ORF">PoB_005443300</name>
</gene>
<accession>A0AAV4CAC2</accession>
<sequence>MKLYRLYTFYILFSATSTDIKDLKILKSCKSLTELPDQVGQKTPHTPKSGQTYMRAWLKAHSSSSQNISKTQNNVNVSNTTEHFEHNTFAGAKRALDICENNFESSLPTLEKINVKFPAHAEQKDSMNSQGQASSCSTFSSKESSDCGEKDENRNASPQHCASDQTCDKLETASSGSHHFGLSCASWSLNKNNACSSSSPQSMNKHQCSKQEVENVSPVELKRKLNSTNSPMNSPKRLCLTKIEPNTESAHLVKMNLFPENAEIKHSLDSDHKPKTFMTVKSEETVSPQLKQNDVPHQSDHSGCEKAPLVPSEDRIEYLNSPTLNLPNIVLDQPTHTAVTPIRVRSDTTSKIDWLTQLRLQKVKTFSDCKPRAMSSPKITMSMKTIKSYFKPKD</sequence>
<evidence type="ECO:0000313" key="2">
    <source>
        <dbReference type="EMBL" id="GFO27928.1"/>
    </source>
</evidence>
<proteinExistence type="predicted"/>
<dbReference type="Proteomes" id="UP000735302">
    <property type="component" value="Unassembled WGS sequence"/>
</dbReference>
<feature type="compositionally biased region" description="Polar residues" evidence="1">
    <location>
        <begin position="195"/>
        <end position="206"/>
    </location>
</feature>
<keyword evidence="3" id="KW-1185">Reference proteome</keyword>
<comment type="caution">
    <text evidence="2">The sequence shown here is derived from an EMBL/GenBank/DDBJ whole genome shotgun (WGS) entry which is preliminary data.</text>
</comment>
<evidence type="ECO:0000313" key="3">
    <source>
        <dbReference type="Proteomes" id="UP000735302"/>
    </source>
</evidence>
<name>A0AAV4CAC2_9GAST</name>